<protein>
    <submittedName>
        <fullName evidence="1">Uncharacterized protein</fullName>
    </submittedName>
</protein>
<reference evidence="1" key="1">
    <citation type="submission" date="2023-03" db="EMBL/GenBank/DDBJ databases">
        <title>Massive genome expansion in bonnet fungi (Mycena s.s.) driven by repeated elements and novel gene families across ecological guilds.</title>
        <authorList>
            <consortium name="Lawrence Berkeley National Laboratory"/>
            <person name="Harder C.B."/>
            <person name="Miyauchi S."/>
            <person name="Viragh M."/>
            <person name="Kuo A."/>
            <person name="Thoen E."/>
            <person name="Andreopoulos B."/>
            <person name="Lu D."/>
            <person name="Skrede I."/>
            <person name="Drula E."/>
            <person name="Henrissat B."/>
            <person name="Morin E."/>
            <person name="Kohler A."/>
            <person name="Barry K."/>
            <person name="LaButti K."/>
            <person name="Morin E."/>
            <person name="Salamov A."/>
            <person name="Lipzen A."/>
            <person name="Mereny Z."/>
            <person name="Hegedus B."/>
            <person name="Baldrian P."/>
            <person name="Stursova M."/>
            <person name="Weitz H."/>
            <person name="Taylor A."/>
            <person name="Grigoriev I.V."/>
            <person name="Nagy L.G."/>
            <person name="Martin F."/>
            <person name="Kauserud H."/>
        </authorList>
    </citation>
    <scope>NUCLEOTIDE SEQUENCE</scope>
    <source>
        <strain evidence="1">CBHHK067</strain>
    </source>
</reference>
<proteinExistence type="predicted"/>
<evidence type="ECO:0000313" key="2">
    <source>
        <dbReference type="Proteomes" id="UP001221757"/>
    </source>
</evidence>
<dbReference type="AlphaFoldDB" id="A0AAD7GHC5"/>
<comment type="caution">
    <text evidence="1">The sequence shown here is derived from an EMBL/GenBank/DDBJ whole genome shotgun (WGS) entry which is preliminary data.</text>
</comment>
<keyword evidence="2" id="KW-1185">Reference proteome</keyword>
<evidence type="ECO:0000313" key="1">
    <source>
        <dbReference type="EMBL" id="KAJ7690958.1"/>
    </source>
</evidence>
<accession>A0AAD7GHC5</accession>
<gene>
    <name evidence="1" type="ORF">B0H17DRAFT_1288273</name>
</gene>
<dbReference type="EMBL" id="JARKIE010000061">
    <property type="protein sequence ID" value="KAJ7690958.1"/>
    <property type="molecule type" value="Genomic_DNA"/>
</dbReference>
<name>A0AAD7GHC5_MYCRO</name>
<dbReference type="Proteomes" id="UP001221757">
    <property type="component" value="Unassembled WGS sequence"/>
</dbReference>
<organism evidence="1 2">
    <name type="scientific">Mycena rosella</name>
    <name type="common">Pink bonnet</name>
    <name type="synonym">Agaricus rosellus</name>
    <dbReference type="NCBI Taxonomy" id="1033263"/>
    <lineage>
        <taxon>Eukaryota</taxon>
        <taxon>Fungi</taxon>
        <taxon>Dikarya</taxon>
        <taxon>Basidiomycota</taxon>
        <taxon>Agaricomycotina</taxon>
        <taxon>Agaricomycetes</taxon>
        <taxon>Agaricomycetidae</taxon>
        <taxon>Agaricales</taxon>
        <taxon>Marasmiineae</taxon>
        <taxon>Mycenaceae</taxon>
        <taxon>Mycena</taxon>
    </lineage>
</organism>
<sequence length="333" mass="37379">MRERRTYERPLIWGAPITLTGVDTALLERGSLHLSQSTGCFRRALKEKRRRSWATQARKIFEDNSIGFAIAQPVLRENRGEEAEESEQSVLSPGISRVGVARSNLRGCLGQICLLSPAADDDLRKKARNKAACKHTYDSHVRRMAARLPTLCPTIHFVSVGIRVRISGVSPARERSICSQAHKRLACGRHVRRMAAGLMSPIIPSAVLLKKFAVVQCRNTAGSKTVLSITDWGRGDVPDIRAGVRRLWTCAALTESRSSDFRKRQYDTCVLEVREAEDVRCTCERKEPTIMRAPHFRRNSDTAVHLPVAQGQRNRYNPSSVFVMNSAFCDRVQ</sequence>